<evidence type="ECO:0008006" key="3">
    <source>
        <dbReference type="Google" id="ProtNLM"/>
    </source>
</evidence>
<name>A0A518B0U3_9BACT</name>
<sequence length="130" mass="14466">MGTWGVENFENDDALDWVLDLEKAKDESVLVEAFDQFEKGDEEDPAGAGDCALAAAEVVAALKGNPPEDCPEEVSTWIKGRPAPPTAIVEQARRVTQQILEKSETRDLWAESEYFDAWQKTIGDLLQRLE</sequence>
<dbReference type="Proteomes" id="UP000317093">
    <property type="component" value="Chromosome"/>
</dbReference>
<reference evidence="1 2" key="1">
    <citation type="submission" date="2019-02" db="EMBL/GenBank/DDBJ databases">
        <title>Deep-cultivation of Planctomycetes and their phenomic and genomic characterization uncovers novel biology.</title>
        <authorList>
            <person name="Wiegand S."/>
            <person name="Jogler M."/>
            <person name="Boedeker C."/>
            <person name="Pinto D."/>
            <person name="Vollmers J."/>
            <person name="Rivas-Marin E."/>
            <person name="Kohn T."/>
            <person name="Peeters S.H."/>
            <person name="Heuer A."/>
            <person name="Rast P."/>
            <person name="Oberbeckmann S."/>
            <person name="Bunk B."/>
            <person name="Jeske O."/>
            <person name="Meyerdierks A."/>
            <person name="Storesund J.E."/>
            <person name="Kallscheuer N."/>
            <person name="Luecker S."/>
            <person name="Lage O.M."/>
            <person name="Pohl T."/>
            <person name="Merkel B.J."/>
            <person name="Hornburger P."/>
            <person name="Mueller R.-W."/>
            <person name="Bruemmer F."/>
            <person name="Labrenz M."/>
            <person name="Spormann A.M."/>
            <person name="Op den Camp H."/>
            <person name="Overmann J."/>
            <person name="Amann R."/>
            <person name="Jetten M.S.M."/>
            <person name="Mascher T."/>
            <person name="Medema M.H."/>
            <person name="Devos D.P."/>
            <person name="Kaster A.-K."/>
            <person name="Ovreas L."/>
            <person name="Rohde M."/>
            <person name="Galperin M.Y."/>
            <person name="Jogler C."/>
        </authorList>
    </citation>
    <scope>NUCLEOTIDE SEQUENCE [LARGE SCALE GENOMIC DNA]</scope>
    <source>
        <strain evidence="1 2">Pan216</strain>
    </source>
</reference>
<evidence type="ECO:0000313" key="1">
    <source>
        <dbReference type="EMBL" id="QDU60577.1"/>
    </source>
</evidence>
<dbReference type="EMBL" id="CP036279">
    <property type="protein sequence ID" value="QDU60577.1"/>
    <property type="molecule type" value="Genomic_DNA"/>
</dbReference>
<gene>
    <name evidence="1" type="ORF">Pan216_14230</name>
</gene>
<organism evidence="1 2">
    <name type="scientific">Kolteria novifilia</name>
    <dbReference type="NCBI Taxonomy" id="2527975"/>
    <lineage>
        <taxon>Bacteria</taxon>
        <taxon>Pseudomonadati</taxon>
        <taxon>Planctomycetota</taxon>
        <taxon>Planctomycetia</taxon>
        <taxon>Kolteriales</taxon>
        <taxon>Kolteriaceae</taxon>
        <taxon>Kolteria</taxon>
    </lineage>
</organism>
<keyword evidence="2" id="KW-1185">Reference proteome</keyword>
<dbReference type="KEGG" id="knv:Pan216_14230"/>
<proteinExistence type="predicted"/>
<protein>
    <recommendedName>
        <fullName evidence="3">DUF4259 domain-containing protein</fullName>
    </recommendedName>
</protein>
<dbReference type="InterPro" id="IPR025355">
    <property type="entry name" value="DUF4259"/>
</dbReference>
<dbReference type="AlphaFoldDB" id="A0A518B0U3"/>
<evidence type="ECO:0000313" key="2">
    <source>
        <dbReference type="Proteomes" id="UP000317093"/>
    </source>
</evidence>
<dbReference type="Pfam" id="PF14078">
    <property type="entry name" value="DUF4259"/>
    <property type="match status" value="1"/>
</dbReference>
<accession>A0A518B0U3</accession>